<dbReference type="Gene3D" id="3.40.190.80">
    <property type="match status" value="1"/>
</dbReference>
<dbReference type="Gene3D" id="3.30.540.10">
    <property type="entry name" value="Fructose-1,6-Bisphosphatase, subunit A, domain 1"/>
    <property type="match status" value="1"/>
</dbReference>
<dbReference type="GO" id="GO:0000103">
    <property type="term" value="P:sulfate assimilation"/>
    <property type="evidence" value="ECO:0007669"/>
    <property type="project" value="TreeGrafter"/>
</dbReference>
<evidence type="ECO:0000313" key="7">
    <source>
        <dbReference type="EMBL" id="KAK1757114.1"/>
    </source>
</evidence>
<proteinExistence type="inferred from homology"/>
<protein>
    <submittedName>
        <fullName evidence="7">Carbohydrate phosphatase</fullName>
    </submittedName>
</protein>
<feature type="binding site" evidence="6">
    <location>
        <position position="140"/>
    </location>
    <ligand>
        <name>Mg(2+)</name>
        <dbReference type="ChEBI" id="CHEBI:18420"/>
        <label>1</label>
        <note>catalytic</note>
    </ligand>
</feature>
<gene>
    <name evidence="7" type="ORF">QBC47DRAFT_378432</name>
</gene>
<evidence type="ECO:0000256" key="2">
    <source>
        <dbReference type="ARBA" id="ARBA00009759"/>
    </source>
</evidence>
<dbReference type="PANTHER" id="PTHR43200">
    <property type="entry name" value="PHOSPHATASE"/>
    <property type="match status" value="1"/>
</dbReference>
<dbReference type="SUPFAM" id="SSF56655">
    <property type="entry name" value="Carbohydrate phosphatase"/>
    <property type="match status" value="1"/>
</dbReference>
<comment type="similarity">
    <text evidence="2">Belongs to the inositol monophosphatase superfamily.</text>
</comment>
<dbReference type="EMBL" id="MU839831">
    <property type="protein sequence ID" value="KAK1757114.1"/>
    <property type="molecule type" value="Genomic_DNA"/>
</dbReference>
<keyword evidence="3 6" id="KW-0479">Metal-binding</keyword>
<keyword evidence="8" id="KW-1185">Reference proteome</keyword>
<dbReference type="Pfam" id="PF00459">
    <property type="entry name" value="Inositol_P"/>
    <property type="match status" value="1"/>
</dbReference>
<dbReference type="Proteomes" id="UP001239445">
    <property type="component" value="Unassembled WGS sequence"/>
</dbReference>
<feature type="binding site" evidence="6">
    <location>
        <position position="143"/>
    </location>
    <ligand>
        <name>Mg(2+)</name>
        <dbReference type="ChEBI" id="CHEBI:18420"/>
        <label>1</label>
        <note>catalytic</note>
    </ligand>
</feature>
<name>A0AAJ0BH56_9PEZI</name>
<evidence type="ECO:0000256" key="3">
    <source>
        <dbReference type="ARBA" id="ARBA00022723"/>
    </source>
</evidence>
<dbReference type="InterPro" id="IPR020583">
    <property type="entry name" value="Inositol_monoP_metal-BS"/>
</dbReference>
<dbReference type="PANTHER" id="PTHR43200:SF2">
    <property type="entry name" value="3'(2'),5'-BISPHOSPHATE NUCLEOTIDASE"/>
    <property type="match status" value="1"/>
</dbReference>
<feature type="binding site" evidence="6">
    <location>
        <position position="307"/>
    </location>
    <ligand>
        <name>Mg(2+)</name>
        <dbReference type="ChEBI" id="CHEBI:18420"/>
        <label>1</label>
        <note>catalytic</note>
    </ligand>
</feature>
<dbReference type="AlphaFoldDB" id="A0AAJ0BH56"/>
<sequence length="375" mass="40407">MTIKPYIVERFIAELAVQRVAILTRRVLSSALNRRRNSQISKSDASPVTVADFAVQALLISPLHAAFPNDTFVGEEDAQALRDDPVLAQQVWDLVSSTTLADAAGEAILARPKSIAEMCDTIDLGGRGRGGRTGRFWALDPIDGTASFIKNQQYAVALALVEDGREVLGVLGCPNLLLSPSDPIVRETSVDEHGLGIMLSAVRGHGALMRPILAGDDIALPTRIDRRVSSPKSETVSLENLHFIDSSLSAATLSDKVRELADLAGAPYPGTEIYSSHMRYAALILGSRRHVQVRFPASRRPPWCLWDHAGAQLIYTESGAGKITDLRGRPVDFGTGRDLAGTYGLIAADESIHGKILELVTDMLDKAGDRSPVEA</sequence>
<evidence type="ECO:0000256" key="1">
    <source>
        <dbReference type="ARBA" id="ARBA00001946"/>
    </source>
</evidence>
<evidence type="ECO:0000256" key="4">
    <source>
        <dbReference type="ARBA" id="ARBA00022801"/>
    </source>
</evidence>
<comment type="caution">
    <text evidence="7">The sequence shown here is derived from an EMBL/GenBank/DDBJ whole genome shotgun (WGS) entry which is preliminary data.</text>
</comment>
<dbReference type="GO" id="GO:0046872">
    <property type="term" value="F:metal ion binding"/>
    <property type="evidence" value="ECO:0007669"/>
    <property type="project" value="UniProtKB-KW"/>
</dbReference>
<keyword evidence="5 6" id="KW-0460">Magnesium</keyword>
<keyword evidence="4" id="KW-0378">Hydrolase</keyword>
<feature type="binding site" evidence="6">
    <location>
        <position position="75"/>
    </location>
    <ligand>
        <name>Mg(2+)</name>
        <dbReference type="ChEBI" id="CHEBI:18420"/>
        <label>1</label>
        <note>catalytic</note>
    </ligand>
</feature>
<dbReference type="CDD" id="cd01517">
    <property type="entry name" value="PAP_phosphatase"/>
    <property type="match status" value="1"/>
</dbReference>
<dbReference type="InterPro" id="IPR051090">
    <property type="entry name" value="Inositol_monoP_superfamily"/>
</dbReference>
<feature type="binding site" evidence="6">
    <location>
        <position position="142"/>
    </location>
    <ligand>
        <name>Mg(2+)</name>
        <dbReference type="ChEBI" id="CHEBI:18420"/>
        <label>1</label>
        <note>catalytic</note>
    </ligand>
</feature>
<comment type="cofactor">
    <cofactor evidence="1 6">
        <name>Mg(2+)</name>
        <dbReference type="ChEBI" id="CHEBI:18420"/>
    </cofactor>
</comment>
<dbReference type="GO" id="GO:0008441">
    <property type="term" value="F:3'(2'),5'-bisphosphate nucleotidase activity"/>
    <property type="evidence" value="ECO:0007669"/>
    <property type="project" value="TreeGrafter"/>
</dbReference>
<dbReference type="InterPro" id="IPR000760">
    <property type="entry name" value="Inositol_monophosphatase-like"/>
</dbReference>
<evidence type="ECO:0000256" key="5">
    <source>
        <dbReference type="ARBA" id="ARBA00022842"/>
    </source>
</evidence>
<organism evidence="7 8">
    <name type="scientific">Echria macrotheca</name>
    <dbReference type="NCBI Taxonomy" id="438768"/>
    <lineage>
        <taxon>Eukaryota</taxon>
        <taxon>Fungi</taxon>
        <taxon>Dikarya</taxon>
        <taxon>Ascomycota</taxon>
        <taxon>Pezizomycotina</taxon>
        <taxon>Sordariomycetes</taxon>
        <taxon>Sordariomycetidae</taxon>
        <taxon>Sordariales</taxon>
        <taxon>Schizotheciaceae</taxon>
        <taxon>Echria</taxon>
    </lineage>
</organism>
<accession>A0AAJ0BH56</accession>
<dbReference type="PROSITE" id="PS00629">
    <property type="entry name" value="IMP_1"/>
    <property type="match status" value="1"/>
</dbReference>
<evidence type="ECO:0000313" key="8">
    <source>
        <dbReference type="Proteomes" id="UP001239445"/>
    </source>
</evidence>
<evidence type="ECO:0000256" key="6">
    <source>
        <dbReference type="PIRSR" id="PIRSR600760-2"/>
    </source>
</evidence>
<reference evidence="7" key="1">
    <citation type="submission" date="2023-06" db="EMBL/GenBank/DDBJ databases">
        <title>Genome-scale phylogeny and comparative genomics of the fungal order Sordariales.</title>
        <authorList>
            <consortium name="Lawrence Berkeley National Laboratory"/>
            <person name="Hensen N."/>
            <person name="Bonometti L."/>
            <person name="Westerberg I."/>
            <person name="Brannstrom I.O."/>
            <person name="Guillou S."/>
            <person name="Cros-Aarteil S."/>
            <person name="Calhoun S."/>
            <person name="Haridas S."/>
            <person name="Kuo A."/>
            <person name="Mondo S."/>
            <person name="Pangilinan J."/>
            <person name="Riley R."/>
            <person name="Labutti K."/>
            <person name="Andreopoulos B."/>
            <person name="Lipzen A."/>
            <person name="Chen C."/>
            <person name="Yanf M."/>
            <person name="Daum C."/>
            <person name="Ng V."/>
            <person name="Clum A."/>
            <person name="Steindorff A."/>
            <person name="Ohm R."/>
            <person name="Martin F."/>
            <person name="Silar P."/>
            <person name="Natvig D."/>
            <person name="Lalanne C."/>
            <person name="Gautier V."/>
            <person name="Ament-Velasquez S.L."/>
            <person name="Kruys A."/>
            <person name="Hutchinson M.I."/>
            <person name="Powell A.J."/>
            <person name="Barry K."/>
            <person name="Miller A.N."/>
            <person name="Grigoriev I.V."/>
            <person name="Debuchy R."/>
            <person name="Gladieux P."/>
            <person name="Thoren M.H."/>
            <person name="Johannesson H."/>
        </authorList>
    </citation>
    <scope>NUCLEOTIDE SEQUENCE</scope>
    <source>
        <strain evidence="7">PSN4</strain>
    </source>
</reference>